<feature type="binding site" evidence="6">
    <location>
        <position position="134"/>
    </location>
    <ligand>
        <name>Fe cation</name>
        <dbReference type="ChEBI" id="CHEBI:24875"/>
    </ligand>
</feature>
<keyword evidence="3 6" id="KW-0378">Hydrolase</keyword>
<dbReference type="PANTHER" id="PTHR10458">
    <property type="entry name" value="PEPTIDE DEFORMYLASE"/>
    <property type="match status" value="1"/>
</dbReference>
<dbReference type="GO" id="GO:0046872">
    <property type="term" value="F:metal ion binding"/>
    <property type="evidence" value="ECO:0007669"/>
    <property type="project" value="UniProtKB-KW"/>
</dbReference>
<dbReference type="Proteomes" id="UP000242930">
    <property type="component" value="Unassembled WGS sequence"/>
</dbReference>
<name>A0A1H7A517_9PSED</name>
<dbReference type="FunFam" id="3.90.45.10:FF:000001">
    <property type="entry name" value="Peptide deformylase"/>
    <property type="match status" value="1"/>
</dbReference>
<evidence type="ECO:0000313" key="7">
    <source>
        <dbReference type="EMBL" id="SEJ60779.1"/>
    </source>
</evidence>
<keyword evidence="2 6" id="KW-0479">Metal-binding</keyword>
<proteinExistence type="inferred from homology"/>
<dbReference type="PRINTS" id="PR01576">
    <property type="entry name" value="PDEFORMYLASE"/>
</dbReference>
<evidence type="ECO:0000256" key="2">
    <source>
        <dbReference type="ARBA" id="ARBA00022723"/>
    </source>
</evidence>
<feature type="binding site" evidence="6">
    <location>
        <position position="92"/>
    </location>
    <ligand>
        <name>Fe cation</name>
        <dbReference type="ChEBI" id="CHEBI:24875"/>
    </ligand>
</feature>
<dbReference type="Pfam" id="PF01327">
    <property type="entry name" value="Pep_deformylase"/>
    <property type="match status" value="1"/>
</dbReference>
<sequence>MAILNILEFPDPRLRTHAKPVDVVDDALRQLIDDMFETMYAAPGIGLAATQVNVHKRLVVMDLSEDKSDPRVFINPEFEPLTEQMDQYQEGCLSVPGFYENVDRPQKVRIKALDRDGQPFELIAEGLLAVCIQHECDHLNGKLFVDYLSSLKRDRIKKKLEKQHRLQHS</sequence>
<dbReference type="EMBL" id="FNZE01000012">
    <property type="protein sequence ID" value="SEJ60779.1"/>
    <property type="molecule type" value="Genomic_DNA"/>
</dbReference>
<dbReference type="EC" id="3.5.1.88" evidence="6"/>
<evidence type="ECO:0000256" key="3">
    <source>
        <dbReference type="ARBA" id="ARBA00022801"/>
    </source>
</evidence>
<keyword evidence="4 6" id="KW-0648">Protein biosynthesis</keyword>
<dbReference type="STRING" id="915471.SAMN05216201_11227"/>
<comment type="function">
    <text evidence="6">Removes the formyl group from the N-terminal Met of newly synthesized proteins. Requires at least a dipeptide for an efficient rate of reaction. N-terminal L-methionine is a prerequisite for activity but the enzyme has broad specificity at other positions.</text>
</comment>
<dbReference type="AlphaFoldDB" id="A0A1H7A517"/>
<dbReference type="SUPFAM" id="SSF56420">
    <property type="entry name" value="Peptide deformylase"/>
    <property type="match status" value="1"/>
</dbReference>
<dbReference type="GO" id="GO:0042586">
    <property type="term" value="F:peptide deformylase activity"/>
    <property type="evidence" value="ECO:0007669"/>
    <property type="project" value="UniProtKB-UniRule"/>
</dbReference>
<dbReference type="PANTHER" id="PTHR10458:SF21">
    <property type="entry name" value="PEPTIDE DEFORMYLASE"/>
    <property type="match status" value="1"/>
</dbReference>
<gene>
    <name evidence="6" type="primary">def</name>
    <name evidence="7" type="ORF">SAMN05216201_11227</name>
</gene>
<evidence type="ECO:0000256" key="4">
    <source>
        <dbReference type="ARBA" id="ARBA00022917"/>
    </source>
</evidence>
<comment type="cofactor">
    <cofactor evidence="6">
        <name>Fe(2+)</name>
        <dbReference type="ChEBI" id="CHEBI:29033"/>
    </cofactor>
    <text evidence="6">Binds 1 Fe(2+) ion.</text>
</comment>
<evidence type="ECO:0000256" key="1">
    <source>
        <dbReference type="ARBA" id="ARBA00010759"/>
    </source>
</evidence>
<dbReference type="Gene3D" id="3.90.45.10">
    <property type="entry name" value="Peptide deformylase"/>
    <property type="match status" value="1"/>
</dbReference>
<organism evidence="7 8">
    <name type="scientific">Pseudomonas linyingensis</name>
    <dbReference type="NCBI Taxonomy" id="915471"/>
    <lineage>
        <taxon>Bacteria</taxon>
        <taxon>Pseudomonadati</taxon>
        <taxon>Pseudomonadota</taxon>
        <taxon>Gammaproteobacteria</taxon>
        <taxon>Pseudomonadales</taxon>
        <taxon>Pseudomonadaceae</taxon>
        <taxon>Pseudomonas</taxon>
    </lineage>
</organism>
<keyword evidence="5 6" id="KW-0408">Iron</keyword>
<feature type="active site" evidence="6">
    <location>
        <position position="135"/>
    </location>
</feature>
<comment type="similarity">
    <text evidence="1 6">Belongs to the polypeptide deformylase family.</text>
</comment>
<comment type="catalytic activity">
    <reaction evidence="6">
        <text>N-terminal N-formyl-L-methionyl-[peptide] + H2O = N-terminal L-methionyl-[peptide] + formate</text>
        <dbReference type="Rhea" id="RHEA:24420"/>
        <dbReference type="Rhea" id="RHEA-COMP:10639"/>
        <dbReference type="Rhea" id="RHEA-COMP:10640"/>
        <dbReference type="ChEBI" id="CHEBI:15377"/>
        <dbReference type="ChEBI" id="CHEBI:15740"/>
        <dbReference type="ChEBI" id="CHEBI:49298"/>
        <dbReference type="ChEBI" id="CHEBI:64731"/>
        <dbReference type="EC" id="3.5.1.88"/>
    </reaction>
</comment>
<dbReference type="GO" id="GO:0006412">
    <property type="term" value="P:translation"/>
    <property type="evidence" value="ECO:0007669"/>
    <property type="project" value="UniProtKB-UniRule"/>
</dbReference>
<dbReference type="HAMAP" id="MF_00163">
    <property type="entry name" value="Pep_deformylase"/>
    <property type="match status" value="1"/>
</dbReference>
<dbReference type="RefSeq" id="WP_090312260.1">
    <property type="nucleotide sequence ID" value="NZ_FNZE01000012.1"/>
</dbReference>
<protein>
    <recommendedName>
        <fullName evidence="6">Peptide deformylase</fullName>
        <shortName evidence="6">PDF</shortName>
        <ecNumber evidence="6">3.5.1.88</ecNumber>
    </recommendedName>
    <alternativeName>
        <fullName evidence="6">Polypeptide deformylase</fullName>
    </alternativeName>
</protein>
<accession>A0A1H7A517</accession>
<reference evidence="8" key="1">
    <citation type="submission" date="2016-10" db="EMBL/GenBank/DDBJ databases">
        <authorList>
            <person name="Varghese N."/>
            <person name="Submissions S."/>
        </authorList>
    </citation>
    <scope>NUCLEOTIDE SEQUENCE [LARGE SCALE GENOMIC DNA]</scope>
    <source>
        <strain evidence="8">LMG 25967</strain>
    </source>
</reference>
<evidence type="ECO:0000313" key="8">
    <source>
        <dbReference type="Proteomes" id="UP000242930"/>
    </source>
</evidence>
<dbReference type="NCBIfam" id="NF001159">
    <property type="entry name" value="PRK00150.1-3"/>
    <property type="match status" value="1"/>
</dbReference>
<dbReference type="NCBIfam" id="TIGR00079">
    <property type="entry name" value="pept_deformyl"/>
    <property type="match status" value="1"/>
</dbReference>
<dbReference type="PIRSF" id="PIRSF004749">
    <property type="entry name" value="Pep_def"/>
    <property type="match status" value="1"/>
</dbReference>
<evidence type="ECO:0000256" key="6">
    <source>
        <dbReference type="HAMAP-Rule" id="MF_00163"/>
    </source>
</evidence>
<dbReference type="CDD" id="cd00487">
    <property type="entry name" value="Pep_deformylase"/>
    <property type="match status" value="1"/>
</dbReference>
<dbReference type="OrthoDB" id="9804313at2"/>
<dbReference type="InterPro" id="IPR023635">
    <property type="entry name" value="Peptide_deformylase"/>
</dbReference>
<evidence type="ECO:0000256" key="5">
    <source>
        <dbReference type="ARBA" id="ARBA00023004"/>
    </source>
</evidence>
<dbReference type="InterPro" id="IPR036821">
    <property type="entry name" value="Peptide_deformylase_sf"/>
</dbReference>
<keyword evidence="8" id="KW-1185">Reference proteome</keyword>
<feature type="binding site" evidence="6">
    <location>
        <position position="138"/>
    </location>
    <ligand>
        <name>Fe cation</name>
        <dbReference type="ChEBI" id="CHEBI:24875"/>
    </ligand>
</feature>